<keyword evidence="1" id="KW-0472">Membrane</keyword>
<feature type="transmembrane region" description="Helical" evidence="1">
    <location>
        <begin position="15"/>
        <end position="33"/>
    </location>
</feature>
<dbReference type="EMBL" id="JBHUHZ010000002">
    <property type="protein sequence ID" value="MFD2163397.1"/>
    <property type="molecule type" value="Genomic_DNA"/>
</dbReference>
<evidence type="ECO:0000313" key="3">
    <source>
        <dbReference type="EMBL" id="MFD2163397.1"/>
    </source>
</evidence>
<name>A0ABW4ZNG6_9SPHI</name>
<gene>
    <name evidence="3" type="ORF">ACFSJU_13400</name>
</gene>
<accession>A0ABW4ZNG6</accession>
<reference evidence="4" key="1">
    <citation type="journal article" date="2019" name="Int. J. Syst. Evol. Microbiol.">
        <title>The Global Catalogue of Microorganisms (GCM) 10K type strain sequencing project: providing services to taxonomists for standard genome sequencing and annotation.</title>
        <authorList>
            <consortium name="The Broad Institute Genomics Platform"/>
            <consortium name="The Broad Institute Genome Sequencing Center for Infectious Disease"/>
            <person name="Wu L."/>
            <person name="Ma J."/>
        </authorList>
    </citation>
    <scope>NUCLEOTIDE SEQUENCE [LARGE SCALE GENOMIC DNA]</scope>
    <source>
        <strain evidence="4">KCTC 42217</strain>
    </source>
</reference>
<dbReference type="Proteomes" id="UP001597387">
    <property type="component" value="Unassembled WGS sequence"/>
</dbReference>
<proteinExistence type="predicted"/>
<protein>
    <submittedName>
        <fullName evidence="3">Glucosaminidase domain-containing protein</fullName>
    </submittedName>
</protein>
<dbReference type="Pfam" id="PF01832">
    <property type="entry name" value="Glucosaminidase"/>
    <property type="match status" value="1"/>
</dbReference>
<dbReference type="Gene3D" id="1.10.530.10">
    <property type="match status" value="1"/>
</dbReference>
<keyword evidence="1" id="KW-1133">Transmembrane helix</keyword>
<keyword evidence="1" id="KW-0812">Transmembrane</keyword>
<evidence type="ECO:0000313" key="4">
    <source>
        <dbReference type="Proteomes" id="UP001597387"/>
    </source>
</evidence>
<comment type="caution">
    <text evidence="3">The sequence shown here is derived from an EMBL/GenBank/DDBJ whole genome shotgun (WGS) entry which is preliminary data.</text>
</comment>
<sequence length="187" mass="21574">MKKFEGLKKVSKRKVLYYALIVSISYGIGNYVSPVSSVSATENYVKTDSTTQQFSEEAMLSFMKELKIKYPETVLAQARLETGNFTSDIFKENHNLFGMKVAGKRPTSAIGVHRGHAQYRDWKDSVIDYALFQSYIIAKLPKNNIQEYRNYIQKFYSETSDYLTRIDRTIKHDRSKIALAYQMNGAF</sequence>
<feature type="domain" description="Mannosyl-glycoprotein endo-beta-N-acetylglucosamidase-like" evidence="2">
    <location>
        <begin position="62"/>
        <end position="172"/>
    </location>
</feature>
<dbReference type="RefSeq" id="WP_255900941.1">
    <property type="nucleotide sequence ID" value="NZ_JAFMZO010000002.1"/>
</dbReference>
<keyword evidence="4" id="KW-1185">Reference proteome</keyword>
<dbReference type="InterPro" id="IPR002901">
    <property type="entry name" value="MGlyc_endo_b_GlcNAc-like_dom"/>
</dbReference>
<evidence type="ECO:0000259" key="2">
    <source>
        <dbReference type="Pfam" id="PF01832"/>
    </source>
</evidence>
<organism evidence="3 4">
    <name type="scientific">Paradesertivirga mongoliensis</name>
    <dbReference type="NCBI Taxonomy" id="2100740"/>
    <lineage>
        <taxon>Bacteria</taxon>
        <taxon>Pseudomonadati</taxon>
        <taxon>Bacteroidota</taxon>
        <taxon>Sphingobacteriia</taxon>
        <taxon>Sphingobacteriales</taxon>
        <taxon>Sphingobacteriaceae</taxon>
        <taxon>Paradesertivirga</taxon>
    </lineage>
</organism>
<evidence type="ECO:0000256" key="1">
    <source>
        <dbReference type="SAM" id="Phobius"/>
    </source>
</evidence>